<feature type="compositionally biased region" description="Basic residues" evidence="15">
    <location>
        <begin position="297"/>
        <end position="310"/>
    </location>
</feature>
<feature type="region of interest" description="Disordered" evidence="15">
    <location>
        <begin position="296"/>
        <end position="320"/>
    </location>
</feature>
<gene>
    <name evidence="18" type="primary">ATL13</name>
    <name evidence="18" type="ORF">AXF42_Ash016612</name>
</gene>
<evidence type="ECO:0000256" key="13">
    <source>
        <dbReference type="ARBA" id="ARBA00024209"/>
    </source>
</evidence>
<dbReference type="PROSITE" id="PS50089">
    <property type="entry name" value="ZF_RING_2"/>
    <property type="match status" value="1"/>
</dbReference>
<evidence type="ECO:0000256" key="4">
    <source>
        <dbReference type="ARBA" id="ARBA00012483"/>
    </source>
</evidence>
<evidence type="ECO:0000313" key="19">
    <source>
        <dbReference type="Proteomes" id="UP000236161"/>
    </source>
</evidence>
<evidence type="ECO:0000256" key="3">
    <source>
        <dbReference type="ARBA" id="ARBA00004906"/>
    </source>
</evidence>
<evidence type="ECO:0000256" key="8">
    <source>
        <dbReference type="ARBA" id="ARBA00022771"/>
    </source>
</evidence>
<sequence>MRRISHEIIQENDFLPPFSNPFMIPPPPPLPISNFQKKLSPNILLVIALLAVIFFISGLIHLLIRFLLKPTVREPEDSDNPTPLHGQLQQLFHLHDAGLDQSFIDALPIFLYKAIIGLKDPFDCAVCLCEFEEDDKLRLLPKCSHAFHIDCIDTWLLSHSTCPLCRRSLLHNFSPVESCRPILLVLESESGASGREEAGGSNSLLGFAGEDDLRPPVPDSSVKKEEAVAVYGLSEEKVVPVKLGKFRNVDTEGGGEGGEGCSRGNFEQRRCFSMGSYEYVMDESCLVRVTIEPAMTKTKKKKKKKKKKKQQQLNAKRPGHKIAMSECDFHSTRDQGFKVFEDDDDDDDDDSKSLEHIGGHCSNGISDSATNLHKKESFSVSKIWLQSNKKEKMVPIDSSRRAFSFRLPLHRSMTREESKTKEKSGIEVDLEVGSLINTTSSRSLIDDDNPSFARRTLLWIVGN</sequence>
<evidence type="ECO:0000256" key="15">
    <source>
        <dbReference type="SAM" id="MobiDB-lite"/>
    </source>
</evidence>
<dbReference type="PANTHER" id="PTHR45768:SF10">
    <property type="entry name" value="RING-H2 FINGER PROTEIN ATL13-RELATED"/>
    <property type="match status" value="1"/>
</dbReference>
<dbReference type="InterPro" id="IPR013083">
    <property type="entry name" value="Znf_RING/FYVE/PHD"/>
</dbReference>
<keyword evidence="7" id="KW-0479">Metal-binding</keyword>
<dbReference type="PANTHER" id="PTHR45768">
    <property type="entry name" value="E3 UBIQUITIN-PROTEIN LIGASE RNF13-LIKE"/>
    <property type="match status" value="1"/>
</dbReference>
<feature type="transmembrane region" description="Helical" evidence="16">
    <location>
        <begin position="43"/>
        <end position="68"/>
    </location>
</feature>
<dbReference type="Gene3D" id="3.30.40.10">
    <property type="entry name" value="Zinc/RING finger domain, C3HC4 (zinc finger)"/>
    <property type="match status" value="1"/>
</dbReference>
<dbReference type="SUPFAM" id="SSF57850">
    <property type="entry name" value="RING/U-box"/>
    <property type="match status" value="1"/>
</dbReference>
<evidence type="ECO:0000256" key="11">
    <source>
        <dbReference type="ARBA" id="ARBA00022989"/>
    </source>
</evidence>
<comment type="catalytic activity">
    <reaction evidence="1">
        <text>S-ubiquitinyl-[E2 ubiquitin-conjugating enzyme]-L-cysteine + [acceptor protein]-L-lysine = [E2 ubiquitin-conjugating enzyme]-L-cysteine + N(6)-ubiquitinyl-[acceptor protein]-L-lysine.</text>
        <dbReference type="EC" id="2.3.2.27"/>
    </reaction>
</comment>
<feature type="domain" description="RING-type" evidence="17">
    <location>
        <begin position="124"/>
        <end position="166"/>
    </location>
</feature>
<dbReference type="GO" id="GO:0016020">
    <property type="term" value="C:membrane"/>
    <property type="evidence" value="ECO:0007669"/>
    <property type="project" value="UniProtKB-SubCell"/>
</dbReference>
<evidence type="ECO:0000256" key="6">
    <source>
        <dbReference type="ARBA" id="ARBA00022692"/>
    </source>
</evidence>
<keyword evidence="6 16" id="KW-0812">Transmembrane</keyword>
<evidence type="ECO:0000256" key="16">
    <source>
        <dbReference type="SAM" id="Phobius"/>
    </source>
</evidence>
<name>A0A2I0A1K7_9ASPA</name>
<evidence type="ECO:0000256" key="12">
    <source>
        <dbReference type="ARBA" id="ARBA00023136"/>
    </source>
</evidence>
<comment type="similarity">
    <text evidence="13">Belongs to the RING-type zinc finger family. ATL subfamily.</text>
</comment>
<evidence type="ECO:0000256" key="10">
    <source>
        <dbReference type="ARBA" id="ARBA00022833"/>
    </source>
</evidence>
<dbReference type="GO" id="GO:0061630">
    <property type="term" value="F:ubiquitin protein ligase activity"/>
    <property type="evidence" value="ECO:0007669"/>
    <property type="project" value="UniProtKB-EC"/>
</dbReference>
<dbReference type="Proteomes" id="UP000236161">
    <property type="component" value="Unassembled WGS sequence"/>
</dbReference>
<evidence type="ECO:0000313" key="18">
    <source>
        <dbReference type="EMBL" id="PKA49423.1"/>
    </source>
</evidence>
<dbReference type="EC" id="2.3.2.27" evidence="4"/>
<evidence type="ECO:0000256" key="1">
    <source>
        <dbReference type="ARBA" id="ARBA00000900"/>
    </source>
</evidence>
<accession>A0A2I0A1K7</accession>
<comment type="subcellular location">
    <subcellularLocation>
        <location evidence="2">Membrane</location>
        <topology evidence="2">Single-pass membrane protein</topology>
    </subcellularLocation>
</comment>
<dbReference type="AlphaFoldDB" id="A0A2I0A1K7"/>
<dbReference type="InterPro" id="IPR001841">
    <property type="entry name" value="Znf_RING"/>
</dbReference>
<keyword evidence="19" id="KW-1185">Reference proteome</keyword>
<dbReference type="FunFam" id="3.30.40.10:FF:000231">
    <property type="entry name" value="RING-H2 finger protein ATL46"/>
    <property type="match status" value="1"/>
</dbReference>
<evidence type="ECO:0000259" key="17">
    <source>
        <dbReference type="PROSITE" id="PS50089"/>
    </source>
</evidence>
<dbReference type="EMBL" id="KZ452038">
    <property type="protein sequence ID" value="PKA49423.1"/>
    <property type="molecule type" value="Genomic_DNA"/>
</dbReference>
<keyword evidence="11 16" id="KW-1133">Transmembrane helix</keyword>
<feature type="compositionally biased region" description="Acidic residues" evidence="15">
    <location>
        <begin position="341"/>
        <end position="350"/>
    </location>
</feature>
<evidence type="ECO:0000256" key="14">
    <source>
        <dbReference type="PROSITE-ProRule" id="PRU00175"/>
    </source>
</evidence>
<proteinExistence type="inferred from homology"/>
<keyword evidence="12 16" id="KW-0472">Membrane</keyword>
<evidence type="ECO:0000256" key="9">
    <source>
        <dbReference type="ARBA" id="ARBA00022786"/>
    </source>
</evidence>
<evidence type="ECO:0000256" key="7">
    <source>
        <dbReference type="ARBA" id="ARBA00022723"/>
    </source>
</evidence>
<evidence type="ECO:0000256" key="5">
    <source>
        <dbReference type="ARBA" id="ARBA00022679"/>
    </source>
</evidence>
<dbReference type="STRING" id="1088818.A0A2I0A1K7"/>
<dbReference type="GO" id="GO:0008270">
    <property type="term" value="F:zinc ion binding"/>
    <property type="evidence" value="ECO:0007669"/>
    <property type="project" value="UniProtKB-KW"/>
</dbReference>
<protein>
    <recommendedName>
        <fullName evidence="4">RING-type E3 ubiquitin transferase</fullName>
        <ecNumber evidence="4">2.3.2.27</ecNumber>
    </recommendedName>
</protein>
<dbReference type="SMART" id="SM00184">
    <property type="entry name" value="RING"/>
    <property type="match status" value="1"/>
</dbReference>
<comment type="pathway">
    <text evidence="3">Protein modification; protein ubiquitination.</text>
</comment>
<keyword evidence="9" id="KW-0833">Ubl conjugation pathway</keyword>
<evidence type="ECO:0000256" key="2">
    <source>
        <dbReference type="ARBA" id="ARBA00004167"/>
    </source>
</evidence>
<keyword evidence="10" id="KW-0862">Zinc</keyword>
<keyword evidence="18" id="KW-0012">Acyltransferase</keyword>
<organism evidence="18 19">
    <name type="scientific">Apostasia shenzhenica</name>
    <dbReference type="NCBI Taxonomy" id="1088818"/>
    <lineage>
        <taxon>Eukaryota</taxon>
        <taxon>Viridiplantae</taxon>
        <taxon>Streptophyta</taxon>
        <taxon>Embryophyta</taxon>
        <taxon>Tracheophyta</taxon>
        <taxon>Spermatophyta</taxon>
        <taxon>Magnoliopsida</taxon>
        <taxon>Liliopsida</taxon>
        <taxon>Asparagales</taxon>
        <taxon>Orchidaceae</taxon>
        <taxon>Apostasioideae</taxon>
        <taxon>Apostasia</taxon>
    </lineage>
</organism>
<reference evidence="18 19" key="1">
    <citation type="journal article" date="2017" name="Nature">
        <title>The Apostasia genome and the evolution of orchids.</title>
        <authorList>
            <person name="Zhang G.Q."/>
            <person name="Liu K.W."/>
            <person name="Li Z."/>
            <person name="Lohaus R."/>
            <person name="Hsiao Y.Y."/>
            <person name="Niu S.C."/>
            <person name="Wang J.Y."/>
            <person name="Lin Y.C."/>
            <person name="Xu Q."/>
            <person name="Chen L.J."/>
            <person name="Yoshida K."/>
            <person name="Fujiwara S."/>
            <person name="Wang Z.W."/>
            <person name="Zhang Y.Q."/>
            <person name="Mitsuda N."/>
            <person name="Wang M."/>
            <person name="Liu G.H."/>
            <person name="Pecoraro L."/>
            <person name="Huang H.X."/>
            <person name="Xiao X.J."/>
            <person name="Lin M."/>
            <person name="Wu X.Y."/>
            <person name="Wu W.L."/>
            <person name="Chen Y.Y."/>
            <person name="Chang S.B."/>
            <person name="Sakamoto S."/>
            <person name="Ohme-Takagi M."/>
            <person name="Yagi M."/>
            <person name="Zeng S.J."/>
            <person name="Shen C.Y."/>
            <person name="Yeh C.M."/>
            <person name="Luo Y.B."/>
            <person name="Tsai W.C."/>
            <person name="Van de Peer Y."/>
            <person name="Liu Z.J."/>
        </authorList>
    </citation>
    <scope>NUCLEOTIDE SEQUENCE [LARGE SCALE GENOMIC DNA]</scope>
    <source>
        <strain evidence="19">cv. Shenzhen</strain>
        <tissue evidence="18">Stem</tissue>
    </source>
</reference>
<dbReference type="CDD" id="cd16461">
    <property type="entry name" value="RING-H2_EL5-like"/>
    <property type="match status" value="1"/>
</dbReference>
<feature type="region of interest" description="Disordered" evidence="15">
    <location>
        <begin position="338"/>
        <end position="368"/>
    </location>
</feature>
<dbReference type="OrthoDB" id="8062037at2759"/>
<keyword evidence="5 18" id="KW-0808">Transferase</keyword>
<dbReference type="Pfam" id="PF13639">
    <property type="entry name" value="zf-RING_2"/>
    <property type="match status" value="1"/>
</dbReference>
<keyword evidence="8 14" id="KW-0863">Zinc-finger</keyword>